<feature type="transmembrane region" description="Helical" evidence="1">
    <location>
        <begin position="6"/>
        <end position="24"/>
    </location>
</feature>
<feature type="domain" description="DUF58" evidence="2">
    <location>
        <begin position="185"/>
        <end position="348"/>
    </location>
</feature>
<keyword evidence="1" id="KW-1133">Transmembrane helix</keyword>
<evidence type="ECO:0000313" key="4">
    <source>
        <dbReference type="Proteomes" id="UP001145072"/>
    </source>
</evidence>
<reference evidence="3" key="1">
    <citation type="submission" date="2022-06" db="EMBL/GenBank/DDBJ databases">
        <title>Aquibacillus sp. a new bacterium isolated from soil saline samples.</title>
        <authorList>
            <person name="Galisteo C."/>
            <person name="De La Haba R."/>
            <person name="Sanchez-Porro C."/>
            <person name="Ventosa A."/>
        </authorList>
    </citation>
    <scope>NUCLEOTIDE SEQUENCE</scope>
    <source>
        <strain evidence="3">JCM 12387</strain>
    </source>
</reference>
<evidence type="ECO:0000313" key="3">
    <source>
        <dbReference type="EMBL" id="MDC3420720.1"/>
    </source>
</evidence>
<accession>A0A9X3WL62</accession>
<evidence type="ECO:0000259" key="2">
    <source>
        <dbReference type="Pfam" id="PF01882"/>
    </source>
</evidence>
<dbReference type="PANTHER" id="PTHR34351">
    <property type="entry name" value="SLR1927 PROTEIN-RELATED"/>
    <property type="match status" value="1"/>
</dbReference>
<organism evidence="3 4">
    <name type="scientific">Aquibacillus koreensis</name>
    <dbReference type="NCBI Taxonomy" id="279446"/>
    <lineage>
        <taxon>Bacteria</taxon>
        <taxon>Bacillati</taxon>
        <taxon>Bacillota</taxon>
        <taxon>Bacilli</taxon>
        <taxon>Bacillales</taxon>
        <taxon>Bacillaceae</taxon>
        <taxon>Aquibacillus</taxon>
    </lineage>
</organism>
<dbReference type="Proteomes" id="UP001145072">
    <property type="component" value="Unassembled WGS sequence"/>
</dbReference>
<sequence length="364" mass="42437">MSIPWIIAITIVFIIVQMFMYEKWGITNIRYNRRFSHSSVFSGEQIEMIDEISNNKWLPVPWLRLESKISSQLRFKKNTDLELEENPEEEFHRTLFSLLPYQKITRRHKVTCQNRGYYSLQTVSMTTGDVFGFTERFRTLESSATVIVYPTLLPIDEVPLPSHSWLGDITVRRWIIEDPFVFAGVREYASGDSMNAVNWKATARTGQLQVSQKDFTADHHLMIYVNFDQTEDIWWPIENEQLIENALSYAASVANHSIKNGISTGFGCNAYLTPPFSDTTKKVKESVRIEPETGMEHFYYMLDTIAKVKMDRSRNFNQFLLEDIEEQRSNTDFLIITSLVTDKMKQHVHELEMLGNAIEIMELK</sequence>
<protein>
    <submittedName>
        <fullName evidence="3">DUF58 domain-containing protein</fullName>
    </submittedName>
</protein>
<dbReference type="EMBL" id="JAMQJZ010000006">
    <property type="protein sequence ID" value="MDC3420720.1"/>
    <property type="molecule type" value="Genomic_DNA"/>
</dbReference>
<comment type="caution">
    <text evidence="3">The sequence shown here is derived from an EMBL/GenBank/DDBJ whole genome shotgun (WGS) entry which is preliminary data.</text>
</comment>
<proteinExistence type="predicted"/>
<keyword evidence="1" id="KW-0472">Membrane</keyword>
<dbReference type="PANTHER" id="PTHR34351:SF2">
    <property type="entry name" value="DUF58 DOMAIN-CONTAINING PROTEIN"/>
    <property type="match status" value="1"/>
</dbReference>
<dbReference type="RefSeq" id="WP_259865659.1">
    <property type="nucleotide sequence ID" value="NZ_JAMQJZ010000006.1"/>
</dbReference>
<dbReference type="InterPro" id="IPR002881">
    <property type="entry name" value="DUF58"/>
</dbReference>
<gene>
    <name evidence="3" type="ORF">NC661_10105</name>
</gene>
<keyword evidence="1" id="KW-0812">Transmembrane</keyword>
<dbReference type="AlphaFoldDB" id="A0A9X3WL62"/>
<evidence type="ECO:0000256" key="1">
    <source>
        <dbReference type="SAM" id="Phobius"/>
    </source>
</evidence>
<keyword evidence="4" id="KW-1185">Reference proteome</keyword>
<name>A0A9X3WL62_9BACI</name>
<dbReference type="Pfam" id="PF01882">
    <property type="entry name" value="DUF58"/>
    <property type="match status" value="1"/>
</dbReference>